<accession>A0A9D1J2S1</accession>
<name>A0A9D1J2S1_9FIRM</name>
<sequence>MNSPLLSKSKFFALEIIKVCNAIKRSKRESVLTNQLIRSGTSIGANIREAFYGHGRADFIAKLQIALKECAESEYWLELLIESGYYDDHSILERCTELKKLLISSLNTAKKNLT</sequence>
<evidence type="ECO:0000313" key="1">
    <source>
        <dbReference type="EMBL" id="HIR58404.1"/>
    </source>
</evidence>
<dbReference type="PANTHER" id="PTHR38471">
    <property type="entry name" value="FOUR HELIX BUNDLE PROTEIN"/>
    <property type="match status" value="1"/>
</dbReference>
<comment type="caution">
    <text evidence="1">The sequence shown here is derived from an EMBL/GenBank/DDBJ whole genome shotgun (WGS) entry which is preliminary data.</text>
</comment>
<dbReference type="NCBIfam" id="TIGR02436">
    <property type="entry name" value="four helix bundle protein"/>
    <property type="match status" value="1"/>
</dbReference>
<dbReference type="Gene3D" id="1.20.1440.60">
    <property type="entry name" value="23S rRNA-intervening sequence"/>
    <property type="match status" value="1"/>
</dbReference>
<dbReference type="AlphaFoldDB" id="A0A9D1J2S1"/>
<reference evidence="1" key="1">
    <citation type="submission" date="2020-10" db="EMBL/GenBank/DDBJ databases">
        <authorList>
            <person name="Gilroy R."/>
        </authorList>
    </citation>
    <scope>NUCLEOTIDE SEQUENCE</scope>
    <source>
        <strain evidence="1">ChiSjej1B19-7085</strain>
    </source>
</reference>
<dbReference type="SUPFAM" id="SSF158446">
    <property type="entry name" value="IVS-encoded protein-like"/>
    <property type="match status" value="1"/>
</dbReference>
<dbReference type="PIRSF" id="PIRSF035652">
    <property type="entry name" value="CHP02436"/>
    <property type="match status" value="1"/>
</dbReference>
<dbReference type="InterPro" id="IPR036583">
    <property type="entry name" value="23S_rRNA_IVS_sf"/>
</dbReference>
<dbReference type="Pfam" id="PF05635">
    <property type="entry name" value="23S_rRNA_IVP"/>
    <property type="match status" value="1"/>
</dbReference>
<dbReference type="EMBL" id="DVHF01000157">
    <property type="protein sequence ID" value="HIR58404.1"/>
    <property type="molecule type" value="Genomic_DNA"/>
</dbReference>
<evidence type="ECO:0000313" key="2">
    <source>
        <dbReference type="Proteomes" id="UP000886785"/>
    </source>
</evidence>
<dbReference type="PANTHER" id="PTHR38471:SF2">
    <property type="entry name" value="FOUR HELIX BUNDLE PROTEIN"/>
    <property type="match status" value="1"/>
</dbReference>
<protein>
    <submittedName>
        <fullName evidence="1">Four helix bundle protein</fullName>
    </submittedName>
</protein>
<dbReference type="Proteomes" id="UP000886785">
    <property type="component" value="Unassembled WGS sequence"/>
</dbReference>
<dbReference type="InterPro" id="IPR012657">
    <property type="entry name" value="23S_rRNA-intervening_sequence"/>
</dbReference>
<proteinExistence type="predicted"/>
<reference evidence="1" key="2">
    <citation type="journal article" date="2021" name="PeerJ">
        <title>Extensive microbial diversity within the chicken gut microbiome revealed by metagenomics and culture.</title>
        <authorList>
            <person name="Gilroy R."/>
            <person name="Ravi A."/>
            <person name="Getino M."/>
            <person name="Pursley I."/>
            <person name="Horton D.L."/>
            <person name="Alikhan N.F."/>
            <person name="Baker D."/>
            <person name="Gharbi K."/>
            <person name="Hall N."/>
            <person name="Watson M."/>
            <person name="Adriaenssens E.M."/>
            <person name="Foster-Nyarko E."/>
            <person name="Jarju S."/>
            <person name="Secka A."/>
            <person name="Antonio M."/>
            <person name="Oren A."/>
            <person name="Chaudhuri R.R."/>
            <person name="La Ragione R."/>
            <person name="Hildebrand F."/>
            <person name="Pallen M.J."/>
        </authorList>
    </citation>
    <scope>NUCLEOTIDE SEQUENCE</scope>
    <source>
        <strain evidence="1">ChiSjej1B19-7085</strain>
    </source>
</reference>
<organism evidence="1 2">
    <name type="scientific">Candidatus Gallacutalibacter pullicola</name>
    <dbReference type="NCBI Taxonomy" id="2840830"/>
    <lineage>
        <taxon>Bacteria</taxon>
        <taxon>Bacillati</taxon>
        <taxon>Bacillota</taxon>
        <taxon>Clostridia</taxon>
        <taxon>Eubacteriales</taxon>
        <taxon>Candidatus Gallacutalibacter</taxon>
    </lineage>
</organism>
<gene>
    <name evidence="1" type="ORF">IAA54_12160</name>
</gene>